<evidence type="ECO:0000256" key="1">
    <source>
        <dbReference type="ARBA" id="ARBA00023015"/>
    </source>
</evidence>
<evidence type="ECO:0000259" key="4">
    <source>
        <dbReference type="Pfam" id="PF13377"/>
    </source>
</evidence>
<evidence type="ECO:0000256" key="3">
    <source>
        <dbReference type="ARBA" id="ARBA00023163"/>
    </source>
</evidence>
<feature type="domain" description="Transcriptional regulator LacI/GalR-like sensor" evidence="4">
    <location>
        <begin position="1"/>
        <end position="82"/>
    </location>
</feature>
<dbReference type="eggNOG" id="COG1609">
    <property type="taxonomic scope" value="Bacteria"/>
</dbReference>
<keyword evidence="2" id="KW-0238">DNA-binding</keyword>
<dbReference type="KEGG" id="rrd:RradSPS_2827"/>
<accession>A0A023X7U6</accession>
<protein>
    <submittedName>
        <fullName evidence="5">Periplasmic binding protein-like domain</fullName>
    </submittedName>
</protein>
<keyword evidence="6" id="KW-1185">Reference proteome</keyword>
<evidence type="ECO:0000256" key="2">
    <source>
        <dbReference type="ARBA" id="ARBA00023125"/>
    </source>
</evidence>
<dbReference type="EMBL" id="CP007515">
    <property type="protein sequence ID" value="AHY48110.1"/>
    <property type="molecule type" value="Genomic_DNA"/>
</dbReference>
<reference evidence="5 6" key="1">
    <citation type="submission" date="2014-03" db="EMBL/GenBank/DDBJ databases">
        <title>Complete genome sequence of the Radio-Resistant Rubrobacter radiotolerans RSPS-4.</title>
        <authorList>
            <person name="Egas C.C."/>
            <person name="Barroso C.C."/>
            <person name="Froufe H.J.C."/>
            <person name="Pacheco J.J."/>
            <person name="Albuquerque L.L."/>
            <person name="da Costa M.M.S."/>
        </authorList>
    </citation>
    <scope>NUCLEOTIDE SEQUENCE [LARGE SCALE GENOMIC DNA]</scope>
    <source>
        <strain evidence="5 6">RSPS-4</strain>
        <plasmid evidence="5 6">1</plasmid>
    </source>
</reference>
<keyword evidence="5" id="KW-0614">Plasmid</keyword>
<organism evidence="5 6">
    <name type="scientific">Rubrobacter radiotolerans</name>
    <name type="common">Arthrobacter radiotolerans</name>
    <dbReference type="NCBI Taxonomy" id="42256"/>
    <lineage>
        <taxon>Bacteria</taxon>
        <taxon>Bacillati</taxon>
        <taxon>Actinomycetota</taxon>
        <taxon>Rubrobacteria</taxon>
        <taxon>Rubrobacterales</taxon>
        <taxon>Rubrobacteraceae</taxon>
        <taxon>Rubrobacter</taxon>
    </lineage>
</organism>
<dbReference type="SUPFAM" id="SSF53822">
    <property type="entry name" value="Periplasmic binding protein-like I"/>
    <property type="match status" value="1"/>
</dbReference>
<proteinExistence type="predicted"/>
<keyword evidence="1" id="KW-0805">Transcription regulation</keyword>
<dbReference type="Pfam" id="PF13377">
    <property type="entry name" value="Peripla_BP_3"/>
    <property type="match status" value="1"/>
</dbReference>
<evidence type="ECO:0000313" key="6">
    <source>
        <dbReference type="Proteomes" id="UP000025229"/>
    </source>
</evidence>
<dbReference type="PANTHER" id="PTHR30146">
    <property type="entry name" value="LACI-RELATED TRANSCRIPTIONAL REPRESSOR"/>
    <property type="match status" value="1"/>
</dbReference>
<evidence type="ECO:0000313" key="5">
    <source>
        <dbReference type="EMBL" id="AHY48110.1"/>
    </source>
</evidence>
<dbReference type="GO" id="GO:0000976">
    <property type="term" value="F:transcription cis-regulatory region binding"/>
    <property type="evidence" value="ECO:0007669"/>
    <property type="project" value="TreeGrafter"/>
</dbReference>
<dbReference type="Gene3D" id="3.40.50.2300">
    <property type="match status" value="1"/>
</dbReference>
<sequence length="92" mass="9680">MALSALHACHDRGLRVPGDLAIAAVTDSLYLRTANPAVTALDLNGAEIGRRATELLVTLANGEEPASERVIVPSSLRVRASTGHADTEYLSE</sequence>
<dbReference type="AlphaFoldDB" id="A0A023X7U6"/>
<name>A0A023X7U6_RUBRA</name>
<dbReference type="GO" id="GO:0003700">
    <property type="term" value="F:DNA-binding transcription factor activity"/>
    <property type="evidence" value="ECO:0007669"/>
    <property type="project" value="TreeGrafter"/>
</dbReference>
<dbReference type="PANTHER" id="PTHR30146:SF109">
    <property type="entry name" value="HTH-TYPE TRANSCRIPTIONAL REGULATOR GALS"/>
    <property type="match status" value="1"/>
</dbReference>
<dbReference type="InterPro" id="IPR046335">
    <property type="entry name" value="LacI/GalR-like_sensor"/>
</dbReference>
<geneLocation type="plasmid" evidence="5">
    <name>1</name>
</geneLocation>
<keyword evidence="3" id="KW-0804">Transcription</keyword>
<dbReference type="Proteomes" id="UP000025229">
    <property type="component" value="Plasmid 1"/>
</dbReference>
<dbReference type="InterPro" id="IPR028082">
    <property type="entry name" value="Peripla_BP_I"/>
</dbReference>
<gene>
    <name evidence="5" type="ORF">RradSPS_2827</name>
</gene>
<dbReference type="HOGENOM" id="CLU_2411363_0_0_11"/>